<evidence type="ECO:0000313" key="17">
    <source>
        <dbReference type="EMBL" id="KAF2153854.1"/>
    </source>
</evidence>
<evidence type="ECO:0000259" key="14">
    <source>
        <dbReference type="Pfam" id="PF00205"/>
    </source>
</evidence>
<feature type="binding site" evidence="11">
    <location>
        <position position="38"/>
    </location>
    <ligand>
        <name>pyruvate</name>
        <dbReference type="ChEBI" id="CHEBI:15361"/>
        <label>1</label>
        <note>substrate; ligand shared between two neighboring subunits</note>
    </ligand>
</feature>
<evidence type="ECO:0000259" key="15">
    <source>
        <dbReference type="Pfam" id="PF02775"/>
    </source>
</evidence>
<dbReference type="FunFam" id="3.40.50.970:FF:000024">
    <property type="entry name" value="Pyruvate decarboxylase isozyme"/>
    <property type="match status" value="1"/>
</dbReference>
<evidence type="ECO:0000256" key="10">
    <source>
        <dbReference type="ARBA" id="ARBA00023239"/>
    </source>
</evidence>
<dbReference type="EC" id="4.1.1.1" evidence="4"/>
<feature type="binding site" evidence="11">
    <location>
        <position position="166"/>
    </location>
    <ligand>
        <name>pyruvate</name>
        <dbReference type="ChEBI" id="CHEBI:15361"/>
        <label>2</label>
        <note>allosteric activator</note>
    </ligand>
</feature>
<evidence type="ECO:0000256" key="9">
    <source>
        <dbReference type="ARBA" id="ARBA00023052"/>
    </source>
</evidence>
<dbReference type="InterPro" id="IPR012110">
    <property type="entry name" value="PDC/IPDC-like"/>
</dbReference>
<comment type="caution">
    <text evidence="17">The sequence shown here is derived from an EMBL/GenBank/DDBJ whole genome shotgun (WGS) entry which is preliminary data.</text>
</comment>
<evidence type="ECO:0000256" key="2">
    <source>
        <dbReference type="ARBA" id="ARBA00001964"/>
    </source>
</evidence>
<comment type="cofactor">
    <cofactor evidence="2">
        <name>thiamine diphosphate</name>
        <dbReference type="ChEBI" id="CHEBI:58937"/>
    </cofactor>
</comment>
<dbReference type="OrthoDB" id="3970464at2759"/>
<evidence type="ECO:0000256" key="13">
    <source>
        <dbReference type="RuleBase" id="RU362132"/>
    </source>
</evidence>
<organism evidence="17 18">
    <name type="scientific">Myriangium duriaei CBS 260.36</name>
    <dbReference type="NCBI Taxonomy" id="1168546"/>
    <lineage>
        <taxon>Eukaryota</taxon>
        <taxon>Fungi</taxon>
        <taxon>Dikarya</taxon>
        <taxon>Ascomycota</taxon>
        <taxon>Pezizomycotina</taxon>
        <taxon>Dothideomycetes</taxon>
        <taxon>Dothideomycetidae</taxon>
        <taxon>Myriangiales</taxon>
        <taxon>Myriangiaceae</taxon>
        <taxon>Myriangium</taxon>
    </lineage>
</organism>
<dbReference type="Pfam" id="PF00205">
    <property type="entry name" value="TPP_enzyme_M"/>
    <property type="match status" value="1"/>
</dbReference>
<evidence type="ECO:0000256" key="8">
    <source>
        <dbReference type="ARBA" id="ARBA00022842"/>
    </source>
</evidence>
<evidence type="ECO:0000259" key="16">
    <source>
        <dbReference type="Pfam" id="PF02776"/>
    </source>
</evidence>
<evidence type="ECO:0000256" key="12">
    <source>
        <dbReference type="PIRSR" id="PIRSR036565-2"/>
    </source>
</evidence>
<evidence type="ECO:0000256" key="1">
    <source>
        <dbReference type="ARBA" id="ARBA00001041"/>
    </source>
</evidence>
<dbReference type="SUPFAM" id="SSF52518">
    <property type="entry name" value="Thiamin diphosphate-binding fold (THDP-binding)"/>
    <property type="match status" value="2"/>
</dbReference>
<gene>
    <name evidence="17" type="ORF">K461DRAFT_253970</name>
</gene>
<keyword evidence="18" id="KW-1185">Reference proteome</keyword>
<dbReference type="CDD" id="cd02005">
    <property type="entry name" value="TPP_PDC_IPDC"/>
    <property type="match status" value="1"/>
</dbReference>
<dbReference type="PIRSF" id="PIRSF036565">
    <property type="entry name" value="Pyruvt_ip_decrb"/>
    <property type="match status" value="1"/>
</dbReference>
<sequence>MIQDYRSASLEQPIHVAEYLYRRLYEVGIRGVHGVPGDYNLVALDYLPKAGLKWVGSVNELNAGYAADGYARIKGIAALITTFGVGELSALNAIAGAYSECVPVVHIVGTPSTLSQKDGMLLHHTLGNGDFNVFKHMSANISCYVATLNDPTTIAAEIDQAIRECYIQSRPVYITLPSDMVTKSVEGARLSTPLDLSFKPNDPEKEDYVVDVCLKYLSAAQRPTILVDACAIRHRALDETRALVTKSGIPTFVTPMGKGAIDETLPNYGGVYAGDGSNPGVKDRIENSDLVLSIGALQSDFNTAGFTVRTSQMHSIDFHSTYVRVRHSEYPGVRMNGVLSKVVQRLGKINVHPGPEPHNELPKGETKDDGVISQAWLWPRVGQWLRERDTVITETGTANFGIWQTRFPKDVTAISQVLWGSIGYATGACAGVALAAKELGRHEKKDGGRTILFTGDGSFQLTAQEVSTMIRRELRPIIFVIVNDGFEIERQIHDDPNQDYNDIQPWKYAQLVDTFGAKKGSYETYQVKTKQQLEDLFADEKFSSAPHLQFVELYVPRGDAPVALQLTAQASAKNNAKEY</sequence>
<proteinExistence type="inferred from homology"/>
<feature type="binding site" evidence="12">
    <location>
        <position position="483"/>
    </location>
    <ligand>
        <name>Mg(2+)</name>
        <dbReference type="ChEBI" id="CHEBI:18420"/>
    </ligand>
</feature>
<evidence type="ECO:0000256" key="4">
    <source>
        <dbReference type="ARBA" id="ARBA00013202"/>
    </source>
</evidence>
<dbReference type="InterPro" id="IPR012001">
    <property type="entry name" value="Thiamin_PyroP_enz_TPP-bd_dom"/>
</dbReference>
<dbReference type="GO" id="GO:0000949">
    <property type="term" value="P:aromatic amino acid family catabolic process to alcohol via Ehrlich pathway"/>
    <property type="evidence" value="ECO:0007669"/>
    <property type="project" value="TreeGrafter"/>
</dbReference>
<feature type="binding site" evidence="11">
    <location>
        <position position="489"/>
    </location>
    <ligand>
        <name>pyruvate</name>
        <dbReference type="ChEBI" id="CHEBI:15361"/>
        <label>1</label>
        <note>substrate; ligand shared between two neighboring subunits</note>
    </ligand>
</feature>
<dbReference type="GO" id="GO:0030976">
    <property type="term" value="F:thiamine pyrophosphate binding"/>
    <property type="evidence" value="ECO:0007669"/>
    <property type="project" value="InterPro"/>
</dbReference>
<dbReference type="PANTHER" id="PTHR43452:SF30">
    <property type="entry name" value="PYRUVATE DECARBOXYLASE ISOZYME 1-RELATED"/>
    <property type="match status" value="1"/>
</dbReference>
<protein>
    <recommendedName>
        <fullName evidence="5">Pyruvate decarboxylase</fullName>
        <ecNumber evidence="4">4.1.1.1</ecNumber>
    </recommendedName>
</protein>
<keyword evidence="6 12" id="KW-0479">Metal-binding</keyword>
<feature type="domain" description="Thiamine pyrophosphate enzyme central" evidence="14">
    <location>
        <begin position="213"/>
        <end position="345"/>
    </location>
</feature>
<feature type="binding site" evidence="11">
    <location>
        <position position="124"/>
    </location>
    <ligand>
        <name>pyruvate</name>
        <dbReference type="ChEBI" id="CHEBI:15361"/>
        <label>1</label>
        <note>substrate; ligand shared between two neighboring subunits</note>
    </ligand>
</feature>
<evidence type="ECO:0000256" key="6">
    <source>
        <dbReference type="ARBA" id="ARBA00022723"/>
    </source>
</evidence>
<reference evidence="17" key="1">
    <citation type="journal article" date="2020" name="Stud. Mycol.">
        <title>101 Dothideomycetes genomes: a test case for predicting lifestyles and emergence of pathogens.</title>
        <authorList>
            <person name="Haridas S."/>
            <person name="Albert R."/>
            <person name="Binder M."/>
            <person name="Bloem J."/>
            <person name="Labutti K."/>
            <person name="Salamov A."/>
            <person name="Andreopoulos B."/>
            <person name="Baker S."/>
            <person name="Barry K."/>
            <person name="Bills G."/>
            <person name="Bluhm B."/>
            <person name="Cannon C."/>
            <person name="Castanera R."/>
            <person name="Culley D."/>
            <person name="Daum C."/>
            <person name="Ezra D."/>
            <person name="Gonzalez J."/>
            <person name="Henrissat B."/>
            <person name="Kuo A."/>
            <person name="Liang C."/>
            <person name="Lipzen A."/>
            <person name="Lutzoni F."/>
            <person name="Magnuson J."/>
            <person name="Mondo S."/>
            <person name="Nolan M."/>
            <person name="Ohm R."/>
            <person name="Pangilinan J."/>
            <person name="Park H.-J."/>
            <person name="Ramirez L."/>
            <person name="Alfaro M."/>
            <person name="Sun H."/>
            <person name="Tritt A."/>
            <person name="Yoshinaga Y."/>
            <person name="Zwiers L.-H."/>
            <person name="Turgeon B."/>
            <person name="Goodwin S."/>
            <person name="Spatafora J."/>
            <person name="Crous P."/>
            <person name="Grigoriev I."/>
        </authorList>
    </citation>
    <scope>NUCLEOTIDE SEQUENCE</scope>
    <source>
        <strain evidence="17">CBS 260.36</strain>
    </source>
</reference>
<dbReference type="AlphaFoldDB" id="A0A9P4ML56"/>
<keyword evidence="10" id="KW-0456">Lyase</keyword>
<dbReference type="Pfam" id="PF02776">
    <property type="entry name" value="TPP_enzyme_N"/>
    <property type="match status" value="1"/>
</dbReference>
<dbReference type="GO" id="GO:0005634">
    <property type="term" value="C:nucleus"/>
    <property type="evidence" value="ECO:0007669"/>
    <property type="project" value="TreeGrafter"/>
</dbReference>
<evidence type="ECO:0000256" key="3">
    <source>
        <dbReference type="ARBA" id="ARBA00007812"/>
    </source>
</evidence>
<dbReference type="Gene3D" id="3.40.50.970">
    <property type="match status" value="2"/>
</dbReference>
<dbReference type="Proteomes" id="UP000799439">
    <property type="component" value="Unassembled WGS sequence"/>
</dbReference>
<feature type="binding site" evidence="12">
    <location>
        <position position="456"/>
    </location>
    <ligand>
        <name>Mg(2+)</name>
        <dbReference type="ChEBI" id="CHEBI:18420"/>
    </ligand>
</feature>
<feature type="domain" description="Thiamine pyrophosphate enzyme N-terminal TPP-binding" evidence="16">
    <location>
        <begin position="15"/>
        <end position="120"/>
    </location>
</feature>
<dbReference type="Pfam" id="PF02775">
    <property type="entry name" value="TPP_enzyme_C"/>
    <property type="match status" value="1"/>
</dbReference>
<keyword evidence="7" id="KW-0210">Decarboxylase</keyword>
<comment type="catalytic activity">
    <reaction evidence="1">
        <text>a 2-oxocarboxylate + H(+) = an aldehyde + CO2</text>
        <dbReference type="Rhea" id="RHEA:11628"/>
        <dbReference type="ChEBI" id="CHEBI:15378"/>
        <dbReference type="ChEBI" id="CHEBI:16526"/>
        <dbReference type="ChEBI" id="CHEBI:17478"/>
        <dbReference type="ChEBI" id="CHEBI:35179"/>
        <dbReference type="EC" id="4.1.1.1"/>
    </reaction>
</comment>
<feature type="binding site" evidence="12">
    <location>
        <position position="485"/>
    </location>
    <ligand>
        <name>Mg(2+)</name>
        <dbReference type="ChEBI" id="CHEBI:18420"/>
    </ligand>
</feature>
<dbReference type="Gene3D" id="3.40.50.1220">
    <property type="entry name" value="TPP-binding domain"/>
    <property type="match status" value="1"/>
</dbReference>
<evidence type="ECO:0000256" key="5">
    <source>
        <dbReference type="ARBA" id="ARBA00014422"/>
    </source>
</evidence>
<dbReference type="GO" id="GO:0005829">
    <property type="term" value="C:cytosol"/>
    <property type="evidence" value="ECO:0007669"/>
    <property type="project" value="TreeGrafter"/>
</dbReference>
<keyword evidence="17" id="KW-0670">Pyruvate</keyword>
<dbReference type="SUPFAM" id="SSF52467">
    <property type="entry name" value="DHS-like NAD/FAD-binding domain"/>
    <property type="match status" value="1"/>
</dbReference>
<accession>A0A9P4ML56</accession>
<evidence type="ECO:0000256" key="7">
    <source>
        <dbReference type="ARBA" id="ARBA00022793"/>
    </source>
</evidence>
<dbReference type="InterPro" id="IPR029035">
    <property type="entry name" value="DHS-like_NAD/FAD-binding_dom"/>
</dbReference>
<evidence type="ECO:0000313" key="18">
    <source>
        <dbReference type="Proteomes" id="UP000799439"/>
    </source>
</evidence>
<dbReference type="InterPro" id="IPR011766">
    <property type="entry name" value="TPP_enzyme_TPP-bd"/>
</dbReference>
<dbReference type="InterPro" id="IPR047213">
    <property type="entry name" value="TPP_PYR_PDC_IPDC-like"/>
</dbReference>
<dbReference type="InterPro" id="IPR047214">
    <property type="entry name" value="TPP_PDC_IPDC"/>
</dbReference>
<keyword evidence="8 12" id="KW-0460">Magnesium</keyword>
<dbReference type="CDD" id="cd07038">
    <property type="entry name" value="TPP_PYR_PDC_IPDC_like"/>
    <property type="match status" value="1"/>
</dbReference>
<keyword evidence="9 13" id="KW-0786">Thiamine pyrophosphate</keyword>
<name>A0A9P4ML56_9PEZI</name>
<feature type="domain" description="Thiamine pyrophosphate enzyme TPP-binding" evidence="15">
    <location>
        <begin position="400"/>
        <end position="537"/>
    </location>
</feature>
<comment type="similarity">
    <text evidence="3 13">Belongs to the TPP enzyme family.</text>
</comment>
<dbReference type="FunFam" id="3.40.50.970:FF:000019">
    <property type="entry name" value="Pyruvate decarboxylase isozyme"/>
    <property type="match status" value="1"/>
</dbReference>
<dbReference type="EMBL" id="ML996084">
    <property type="protein sequence ID" value="KAF2153854.1"/>
    <property type="molecule type" value="Genomic_DNA"/>
</dbReference>
<dbReference type="PANTHER" id="PTHR43452">
    <property type="entry name" value="PYRUVATE DECARBOXYLASE"/>
    <property type="match status" value="1"/>
</dbReference>
<dbReference type="GO" id="GO:0000287">
    <property type="term" value="F:magnesium ion binding"/>
    <property type="evidence" value="ECO:0007669"/>
    <property type="project" value="InterPro"/>
</dbReference>
<dbReference type="GO" id="GO:0004737">
    <property type="term" value="F:pyruvate decarboxylase activity"/>
    <property type="evidence" value="ECO:0007669"/>
    <property type="project" value="UniProtKB-EC"/>
</dbReference>
<evidence type="ECO:0000256" key="11">
    <source>
        <dbReference type="PIRSR" id="PIRSR036565-1"/>
    </source>
</evidence>
<dbReference type="InterPro" id="IPR029061">
    <property type="entry name" value="THDP-binding"/>
</dbReference>
<comment type="cofactor">
    <cofactor evidence="12">
        <name>Mg(2+)</name>
        <dbReference type="ChEBI" id="CHEBI:18420"/>
    </cofactor>
    <text evidence="12">Binds 1 Mg(2+) per subunit.</text>
</comment>
<dbReference type="InterPro" id="IPR012000">
    <property type="entry name" value="Thiamin_PyroP_enz_cen_dom"/>
</dbReference>